<dbReference type="AlphaFoldDB" id="A0AAV4E8Q6"/>
<keyword evidence="5" id="KW-1185">Reference proteome</keyword>
<feature type="compositionally biased region" description="Polar residues" evidence="2">
    <location>
        <begin position="212"/>
        <end position="229"/>
    </location>
</feature>
<dbReference type="GO" id="GO:0003676">
    <property type="term" value="F:nucleic acid binding"/>
    <property type="evidence" value="ECO:0007669"/>
    <property type="project" value="InterPro"/>
</dbReference>
<dbReference type="Gene3D" id="4.10.60.10">
    <property type="entry name" value="Zinc finger, CCHC-type"/>
    <property type="match status" value="1"/>
</dbReference>
<evidence type="ECO:0000259" key="3">
    <source>
        <dbReference type="PROSITE" id="PS50158"/>
    </source>
</evidence>
<proteinExistence type="predicted"/>
<accession>A0AAV4E8Q6</accession>
<keyword evidence="1" id="KW-0479">Metal-binding</keyword>
<dbReference type="PROSITE" id="PS50158">
    <property type="entry name" value="ZF_CCHC"/>
    <property type="match status" value="1"/>
</dbReference>
<dbReference type="GO" id="GO:0008270">
    <property type="term" value="F:zinc ion binding"/>
    <property type="evidence" value="ECO:0007669"/>
    <property type="project" value="UniProtKB-KW"/>
</dbReference>
<sequence>MTLTALTKCRKLRSTLEKTVRKLLSSCKTNSKLKKKWTLLNLHLLSAKICPKTLNWTITTLCIAVAKIVDREGVLGAQRKGALWRIYLRAPETRATLLLVLAQGLCIGGGTARVSSQNPFIVRGPDSEEIPRTRPAISDVPISFSNAAIESTLTSHKSNIERALEVGPFKAKLFYREITDTNLCFSCQKPGHRARDCPAKLSSQGGEDEGDITQSPQEEASSAEGQGQKINEKRKGR</sequence>
<dbReference type="SMART" id="SM00343">
    <property type="entry name" value="ZnF_C2HC"/>
    <property type="match status" value="1"/>
</dbReference>
<comment type="caution">
    <text evidence="4">The sequence shown here is derived from an EMBL/GenBank/DDBJ whole genome shotgun (WGS) entry which is preliminary data.</text>
</comment>
<dbReference type="Pfam" id="PF00098">
    <property type="entry name" value="zf-CCHC"/>
    <property type="match status" value="1"/>
</dbReference>
<feature type="domain" description="CCHC-type" evidence="3">
    <location>
        <begin position="184"/>
        <end position="198"/>
    </location>
</feature>
<evidence type="ECO:0000256" key="1">
    <source>
        <dbReference type="PROSITE-ProRule" id="PRU00047"/>
    </source>
</evidence>
<organism evidence="4 5">
    <name type="scientific">Elysia marginata</name>
    <dbReference type="NCBI Taxonomy" id="1093978"/>
    <lineage>
        <taxon>Eukaryota</taxon>
        <taxon>Metazoa</taxon>
        <taxon>Spiralia</taxon>
        <taxon>Lophotrochozoa</taxon>
        <taxon>Mollusca</taxon>
        <taxon>Gastropoda</taxon>
        <taxon>Heterobranchia</taxon>
        <taxon>Euthyneura</taxon>
        <taxon>Panpulmonata</taxon>
        <taxon>Sacoglossa</taxon>
        <taxon>Placobranchoidea</taxon>
        <taxon>Plakobranchidae</taxon>
        <taxon>Elysia</taxon>
    </lineage>
</organism>
<dbReference type="Proteomes" id="UP000762676">
    <property type="component" value="Unassembled WGS sequence"/>
</dbReference>
<evidence type="ECO:0000313" key="5">
    <source>
        <dbReference type="Proteomes" id="UP000762676"/>
    </source>
</evidence>
<name>A0AAV4E8Q6_9GAST</name>
<dbReference type="EMBL" id="BMAT01007083">
    <property type="protein sequence ID" value="GFR57364.1"/>
    <property type="molecule type" value="Genomic_DNA"/>
</dbReference>
<protein>
    <recommendedName>
        <fullName evidence="3">CCHC-type domain-containing protein</fullName>
    </recommendedName>
</protein>
<reference evidence="4 5" key="1">
    <citation type="journal article" date="2021" name="Elife">
        <title>Chloroplast acquisition without the gene transfer in kleptoplastic sea slugs, Plakobranchus ocellatus.</title>
        <authorList>
            <person name="Maeda T."/>
            <person name="Takahashi S."/>
            <person name="Yoshida T."/>
            <person name="Shimamura S."/>
            <person name="Takaki Y."/>
            <person name="Nagai Y."/>
            <person name="Toyoda A."/>
            <person name="Suzuki Y."/>
            <person name="Arimoto A."/>
            <person name="Ishii H."/>
            <person name="Satoh N."/>
            <person name="Nishiyama T."/>
            <person name="Hasebe M."/>
            <person name="Maruyama T."/>
            <person name="Minagawa J."/>
            <person name="Obokata J."/>
            <person name="Shigenobu S."/>
        </authorList>
    </citation>
    <scope>NUCLEOTIDE SEQUENCE [LARGE SCALE GENOMIC DNA]</scope>
</reference>
<gene>
    <name evidence="4" type="ORF">ElyMa_003454700</name>
</gene>
<keyword evidence="1" id="KW-0862">Zinc</keyword>
<dbReference type="SUPFAM" id="SSF57756">
    <property type="entry name" value="Retrovirus zinc finger-like domains"/>
    <property type="match status" value="1"/>
</dbReference>
<dbReference type="InterPro" id="IPR001878">
    <property type="entry name" value="Znf_CCHC"/>
</dbReference>
<evidence type="ECO:0000256" key="2">
    <source>
        <dbReference type="SAM" id="MobiDB-lite"/>
    </source>
</evidence>
<dbReference type="InterPro" id="IPR036875">
    <property type="entry name" value="Znf_CCHC_sf"/>
</dbReference>
<evidence type="ECO:0000313" key="4">
    <source>
        <dbReference type="EMBL" id="GFR57364.1"/>
    </source>
</evidence>
<keyword evidence="1" id="KW-0863">Zinc-finger</keyword>
<feature type="region of interest" description="Disordered" evidence="2">
    <location>
        <begin position="189"/>
        <end position="237"/>
    </location>
</feature>